<name>A0A6M1SYI9_9BACT</name>
<evidence type="ECO:0000259" key="5">
    <source>
        <dbReference type="PROSITE" id="PS01124"/>
    </source>
</evidence>
<keyword evidence="4" id="KW-0472">Membrane</keyword>
<sequence length="235" mass="27344">MGATSVLSFIYFLVHLILVIRYRSRAEQKLKYFYSSIEDKSLHWINIFIIGLLLVVILDSIAGIIFVSSGIYEVSVINLLFLLALTWYIGYNGLIQRPISENLHDFQLQKETNRQEQSSNHTEYEELKKRLLAIIEEKKLYQDEDVSLRILSEYMDVPIKKVSHLINQYLDTTFYNLMNTYRIDMFKEKVKKGELEQKTILALALESGFNSKATFNRVFKQNEGMTPSQYVSASG</sequence>
<keyword evidence="4" id="KW-0812">Transmembrane</keyword>
<dbReference type="Proteomes" id="UP000473278">
    <property type="component" value="Unassembled WGS sequence"/>
</dbReference>
<dbReference type="Gene3D" id="1.10.10.60">
    <property type="entry name" value="Homeodomain-like"/>
    <property type="match status" value="1"/>
</dbReference>
<evidence type="ECO:0000256" key="1">
    <source>
        <dbReference type="ARBA" id="ARBA00023015"/>
    </source>
</evidence>
<organism evidence="6 7">
    <name type="scientific">Halalkalibaculum roseum</name>
    <dbReference type="NCBI Taxonomy" id="2709311"/>
    <lineage>
        <taxon>Bacteria</taxon>
        <taxon>Pseudomonadati</taxon>
        <taxon>Balneolota</taxon>
        <taxon>Balneolia</taxon>
        <taxon>Balneolales</taxon>
        <taxon>Balneolaceae</taxon>
        <taxon>Halalkalibaculum</taxon>
    </lineage>
</organism>
<dbReference type="PANTHER" id="PTHR43280">
    <property type="entry name" value="ARAC-FAMILY TRANSCRIPTIONAL REGULATOR"/>
    <property type="match status" value="1"/>
</dbReference>
<keyword evidence="3" id="KW-0804">Transcription</keyword>
<dbReference type="InterPro" id="IPR020449">
    <property type="entry name" value="Tscrpt_reg_AraC-type_HTH"/>
</dbReference>
<dbReference type="SUPFAM" id="SSF46689">
    <property type="entry name" value="Homeodomain-like"/>
    <property type="match status" value="1"/>
</dbReference>
<keyword evidence="4" id="KW-1133">Transmembrane helix</keyword>
<evidence type="ECO:0000256" key="2">
    <source>
        <dbReference type="ARBA" id="ARBA00023125"/>
    </source>
</evidence>
<dbReference type="InterPro" id="IPR018060">
    <property type="entry name" value="HTH_AraC"/>
</dbReference>
<dbReference type="EMBL" id="JAALLT010000004">
    <property type="protein sequence ID" value="NGP77358.1"/>
    <property type="molecule type" value="Genomic_DNA"/>
</dbReference>
<keyword evidence="7" id="KW-1185">Reference proteome</keyword>
<keyword evidence="1" id="KW-0805">Transcription regulation</keyword>
<dbReference type="InterPro" id="IPR009057">
    <property type="entry name" value="Homeodomain-like_sf"/>
</dbReference>
<gene>
    <name evidence="6" type="ORF">G3570_11985</name>
</gene>
<evidence type="ECO:0000313" key="6">
    <source>
        <dbReference type="EMBL" id="NGP77358.1"/>
    </source>
</evidence>
<keyword evidence="2" id="KW-0238">DNA-binding</keyword>
<dbReference type="PROSITE" id="PS01124">
    <property type="entry name" value="HTH_ARAC_FAMILY_2"/>
    <property type="match status" value="1"/>
</dbReference>
<comment type="caution">
    <text evidence="6">The sequence shown here is derived from an EMBL/GenBank/DDBJ whole genome shotgun (WGS) entry which is preliminary data.</text>
</comment>
<evidence type="ECO:0000313" key="7">
    <source>
        <dbReference type="Proteomes" id="UP000473278"/>
    </source>
</evidence>
<dbReference type="GO" id="GO:0043565">
    <property type="term" value="F:sequence-specific DNA binding"/>
    <property type="evidence" value="ECO:0007669"/>
    <property type="project" value="InterPro"/>
</dbReference>
<evidence type="ECO:0000256" key="4">
    <source>
        <dbReference type="SAM" id="Phobius"/>
    </source>
</evidence>
<dbReference type="Pfam" id="PF12833">
    <property type="entry name" value="HTH_18"/>
    <property type="match status" value="1"/>
</dbReference>
<feature type="transmembrane region" description="Helical" evidence="4">
    <location>
        <begin position="6"/>
        <end position="23"/>
    </location>
</feature>
<evidence type="ECO:0000256" key="3">
    <source>
        <dbReference type="ARBA" id="ARBA00023163"/>
    </source>
</evidence>
<feature type="transmembrane region" description="Helical" evidence="4">
    <location>
        <begin position="44"/>
        <end position="65"/>
    </location>
</feature>
<dbReference type="PANTHER" id="PTHR43280:SF29">
    <property type="entry name" value="ARAC-FAMILY TRANSCRIPTIONAL REGULATOR"/>
    <property type="match status" value="1"/>
</dbReference>
<feature type="domain" description="HTH araC/xylS-type" evidence="5">
    <location>
        <begin position="129"/>
        <end position="233"/>
    </location>
</feature>
<reference evidence="6 7" key="1">
    <citation type="submission" date="2020-02" db="EMBL/GenBank/DDBJ databases">
        <title>Balneolaceae bacterium YR4-1, complete genome.</title>
        <authorList>
            <person name="Li Y."/>
            <person name="Wu S."/>
        </authorList>
    </citation>
    <scope>NUCLEOTIDE SEQUENCE [LARGE SCALE GENOMIC DNA]</scope>
    <source>
        <strain evidence="6 7">YR4-1</strain>
    </source>
</reference>
<protein>
    <submittedName>
        <fullName evidence="6">AraC family transcriptional regulator</fullName>
    </submittedName>
</protein>
<proteinExistence type="predicted"/>
<feature type="transmembrane region" description="Helical" evidence="4">
    <location>
        <begin position="71"/>
        <end position="90"/>
    </location>
</feature>
<dbReference type="SMART" id="SM00342">
    <property type="entry name" value="HTH_ARAC"/>
    <property type="match status" value="1"/>
</dbReference>
<dbReference type="GO" id="GO:0003700">
    <property type="term" value="F:DNA-binding transcription factor activity"/>
    <property type="evidence" value="ECO:0007669"/>
    <property type="project" value="InterPro"/>
</dbReference>
<accession>A0A6M1SYI9</accession>
<dbReference type="AlphaFoldDB" id="A0A6M1SYI9"/>
<dbReference type="PRINTS" id="PR00032">
    <property type="entry name" value="HTHARAC"/>
</dbReference>